<dbReference type="SUPFAM" id="SSF161098">
    <property type="entry name" value="MetI-like"/>
    <property type="match status" value="1"/>
</dbReference>
<evidence type="ECO:0000313" key="11">
    <source>
        <dbReference type="Proteomes" id="UP000589626"/>
    </source>
</evidence>
<dbReference type="Proteomes" id="UP000589626">
    <property type="component" value="Unassembled WGS sequence"/>
</dbReference>
<dbReference type="CDD" id="cd06261">
    <property type="entry name" value="TM_PBP2"/>
    <property type="match status" value="1"/>
</dbReference>
<protein>
    <submittedName>
        <fullName evidence="10">Polar amino acid transport system permease protein</fullName>
    </submittedName>
</protein>
<keyword evidence="7 8" id="KW-0472">Membrane</keyword>
<dbReference type="EMBL" id="JACHWR010000003">
    <property type="protein sequence ID" value="MBB3044556.1"/>
    <property type="molecule type" value="Genomic_DNA"/>
</dbReference>
<dbReference type="PANTHER" id="PTHR30614:SF0">
    <property type="entry name" value="L-CYSTINE TRANSPORT SYSTEM PERMEASE PROTEIN TCYL"/>
    <property type="match status" value="1"/>
</dbReference>
<comment type="subcellular location">
    <subcellularLocation>
        <location evidence="1 8">Cell membrane</location>
        <topology evidence="1 8">Multi-pass membrane protein</topology>
    </subcellularLocation>
</comment>
<accession>A0A7W4VZ99</accession>
<evidence type="ECO:0000256" key="5">
    <source>
        <dbReference type="ARBA" id="ARBA00022970"/>
    </source>
</evidence>
<dbReference type="AlphaFoldDB" id="A0A7W4VZ99"/>
<evidence type="ECO:0000313" key="10">
    <source>
        <dbReference type="EMBL" id="MBB3044556.1"/>
    </source>
</evidence>
<keyword evidence="6 8" id="KW-1133">Transmembrane helix</keyword>
<comment type="caution">
    <text evidence="10">The sequence shown here is derived from an EMBL/GenBank/DDBJ whole genome shotgun (WGS) entry which is preliminary data.</text>
</comment>
<keyword evidence="2 8" id="KW-0813">Transport</keyword>
<proteinExistence type="inferred from homology"/>
<evidence type="ECO:0000256" key="7">
    <source>
        <dbReference type="ARBA" id="ARBA00023136"/>
    </source>
</evidence>
<feature type="domain" description="ABC transmembrane type-1" evidence="9">
    <location>
        <begin position="67"/>
        <end position="274"/>
    </location>
</feature>
<dbReference type="GO" id="GO:0022857">
    <property type="term" value="F:transmembrane transporter activity"/>
    <property type="evidence" value="ECO:0007669"/>
    <property type="project" value="InterPro"/>
</dbReference>
<feature type="transmembrane region" description="Helical" evidence="8">
    <location>
        <begin position="65"/>
        <end position="89"/>
    </location>
</feature>
<organism evidence="10 11">
    <name type="scientific">Nocardioides soli</name>
    <dbReference type="NCBI Taxonomy" id="1036020"/>
    <lineage>
        <taxon>Bacteria</taxon>
        <taxon>Bacillati</taxon>
        <taxon>Actinomycetota</taxon>
        <taxon>Actinomycetes</taxon>
        <taxon>Propionibacteriales</taxon>
        <taxon>Nocardioidaceae</taxon>
        <taxon>Nocardioides</taxon>
    </lineage>
</organism>
<keyword evidence="4 8" id="KW-0812">Transmembrane</keyword>
<reference evidence="10 11" key="1">
    <citation type="submission" date="2020-08" db="EMBL/GenBank/DDBJ databases">
        <title>Sequencing the genomes of 1000 actinobacteria strains.</title>
        <authorList>
            <person name="Klenk H.-P."/>
        </authorList>
    </citation>
    <scope>NUCLEOTIDE SEQUENCE [LARGE SCALE GENOMIC DNA]</scope>
    <source>
        <strain evidence="10 11">DSM 105498</strain>
    </source>
</reference>
<evidence type="ECO:0000256" key="4">
    <source>
        <dbReference type="ARBA" id="ARBA00022692"/>
    </source>
</evidence>
<dbReference type="PANTHER" id="PTHR30614">
    <property type="entry name" value="MEMBRANE COMPONENT OF AMINO ACID ABC TRANSPORTER"/>
    <property type="match status" value="1"/>
</dbReference>
<dbReference type="InterPro" id="IPR010065">
    <property type="entry name" value="AA_ABC_transptr_permease_3TM"/>
</dbReference>
<dbReference type="InterPro" id="IPR043429">
    <property type="entry name" value="ArtM/GltK/GlnP/TcyL/YhdX-like"/>
</dbReference>
<name>A0A7W4VZ99_9ACTN</name>
<evidence type="ECO:0000256" key="2">
    <source>
        <dbReference type="ARBA" id="ARBA00022448"/>
    </source>
</evidence>
<dbReference type="InterPro" id="IPR035906">
    <property type="entry name" value="MetI-like_sf"/>
</dbReference>
<evidence type="ECO:0000256" key="6">
    <source>
        <dbReference type="ARBA" id="ARBA00022989"/>
    </source>
</evidence>
<keyword evidence="5" id="KW-0029">Amino-acid transport</keyword>
<dbReference type="Pfam" id="PF00528">
    <property type="entry name" value="BPD_transp_1"/>
    <property type="match status" value="1"/>
</dbReference>
<dbReference type="GO" id="GO:0006865">
    <property type="term" value="P:amino acid transport"/>
    <property type="evidence" value="ECO:0007669"/>
    <property type="project" value="UniProtKB-KW"/>
</dbReference>
<dbReference type="InterPro" id="IPR000515">
    <property type="entry name" value="MetI-like"/>
</dbReference>
<dbReference type="RefSeq" id="WP_215524289.1">
    <property type="nucleotide sequence ID" value="NZ_JACHWR010000003.1"/>
</dbReference>
<comment type="similarity">
    <text evidence="8">Belongs to the binding-protein-dependent transport system permease family.</text>
</comment>
<keyword evidence="3" id="KW-1003">Cell membrane</keyword>
<keyword evidence="11" id="KW-1185">Reference proteome</keyword>
<dbReference type="PROSITE" id="PS50928">
    <property type="entry name" value="ABC_TM1"/>
    <property type="match status" value="1"/>
</dbReference>
<feature type="transmembrane region" description="Helical" evidence="8">
    <location>
        <begin position="101"/>
        <end position="123"/>
    </location>
</feature>
<dbReference type="FunFam" id="1.10.3720.10:FF:000006">
    <property type="entry name" value="Glutamate/aspartate ABC transporter, permease protein GltK"/>
    <property type="match status" value="1"/>
</dbReference>
<dbReference type="NCBIfam" id="TIGR01726">
    <property type="entry name" value="HEQRo_perm_3TM"/>
    <property type="match status" value="1"/>
</dbReference>
<evidence type="ECO:0000256" key="1">
    <source>
        <dbReference type="ARBA" id="ARBA00004651"/>
    </source>
</evidence>
<dbReference type="Gene3D" id="1.10.3720.10">
    <property type="entry name" value="MetI-like"/>
    <property type="match status" value="1"/>
</dbReference>
<gene>
    <name evidence="10" type="ORF">FHU40_004393</name>
</gene>
<evidence type="ECO:0000256" key="3">
    <source>
        <dbReference type="ARBA" id="ARBA00022475"/>
    </source>
</evidence>
<sequence>MTAPATQPAEEVEAIRAVPVRHPGRTVAGVVLLLLIVWVAITVAGNEQFDFGAIPEYLFDPVVLSGVRLTIVLTVVSMVLGLVVGVIAAIGRLSENPVLRWVAGAYIWLFRGTPVLVQLVFWFNIGIVFPTVGISVPFTDISLVSVESNSVVTPVNAAILGLGLNSGAYIAEIVRGGITSVGRGQVEAAAALGLDPRRTMRRIVLPQAIPVAVPPLGNEFVSMLKYSALASVIAVQELLGSVETIYSVNLRTLELLVVASIWYLALTTLFSGLQSLLERRLSRGRTGIVTVRSSRFSLSRLWRWSA</sequence>
<evidence type="ECO:0000256" key="8">
    <source>
        <dbReference type="RuleBase" id="RU363032"/>
    </source>
</evidence>
<dbReference type="GO" id="GO:0043190">
    <property type="term" value="C:ATP-binding cassette (ABC) transporter complex"/>
    <property type="evidence" value="ECO:0007669"/>
    <property type="project" value="InterPro"/>
</dbReference>
<feature type="transmembrane region" description="Helical" evidence="8">
    <location>
        <begin position="255"/>
        <end position="277"/>
    </location>
</feature>
<evidence type="ECO:0000259" key="9">
    <source>
        <dbReference type="PROSITE" id="PS50928"/>
    </source>
</evidence>
<feature type="transmembrane region" description="Helical" evidence="8">
    <location>
        <begin position="26"/>
        <end position="45"/>
    </location>
</feature>